<evidence type="ECO:0000313" key="1">
    <source>
        <dbReference type="EMBL" id="ORO84141.1"/>
    </source>
</evidence>
<organism evidence="1 2">
    <name type="scientific">Streptococcus oralis subsp. dentisani</name>
    <dbReference type="NCBI Taxonomy" id="1458253"/>
    <lineage>
        <taxon>Bacteria</taxon>
        <taxon>Bacillati</taxon>
        <taxon>Bacillota</taxon>
        <taxon>Bacilli</taxon>
        <taxon>Lactobacillales</taxon>
        <taxon>Streptococcaceae</taxon>
        <taxon>Streptococcus</taxon>
    </lineage>
</organism>
<dbReference type="AlphaFoldDB" id="A0A1X1JC20"/>
<proteinExistence type="predicted"/>
<sequence>MAFDYTFGLELPELKRIISTEQFKLSEELMDLRFELSFSEQEMAQIIDISLQEYLQMEFAMEDIPIEKYRTALEKVREYTIQKNSHNPYKVHFIISNSTETSYSSHCEVNYVSNLSSHKPYKFITEELNPFKDRSKIKSHRFVFNEPFHLHELSFTKHIDDNNKFDKQNKNFCEYDDLAIISI</sequence>
<reference evidence="1 2" key="1">
    <citation type="journal article" date="2016" name="Eur. J. Clin. Microbiol. Infect. Dis.">
        <title>Whole genome sequencing as a tool for phylogenetic analysis of clinical strains of Mitis group streptococci.</title>
        <authorList>
            <person name="Rasmussen L.H."/>
            <person name="Dargis R."/>
            <person name="Hojholt K."/>
            <person name="Christensen J.J."/>
            <person name="Skovgaard O."/>
            <person name="Justesen U.S."/>
            <person name="Rosenvinge F.S."/>
            <person name="Moser C."/>
            <person name="Lukjancenko O."/>
            <person name="Rasmussen S."/>
            <person name="Nielsen X.C."/>
        </authorList>
    </citation>
    <scope>NUCLEOTIDE SEQUENCE [LARGE SCALE GENOMIC DNA]</scope>
    <source>
        <strain evidence="1 2">RH_13585_10</strain>
    </source>
</reference>
<evidence type="ECO:0000313" key="2">
    <source>
        <dbReference type="Proteomes" id="UP000193064"/>
    </source>
</evidence>
<protein>
    <submittedName>
        <fullName evidence="1">Uncharacterized protein</fullName>
    </submittedName>
</protein>
<accession>A0A1X1JC20</accession>
<comment type="caution">
    <text evidence="1">The sequence shown here is derived from an EMBL/GenBank/DDBJ whole genome shotgun (WGS) entry which is preliminary data.</text>
</comment>
<dbReference type="EMBL" id="NCVA01000039">
    <property type="protein sequence ID" value="ORO84141.1"/>
    <property type="molecule type" value="Genomic_DNA"/>
</dbReference>
<dbReference type="RefSeq" id="WP_084948063.1">
    <property type="nucleotide sequence ID" value="NZ_NCVA01000039.1"/>
</dbReference>
<name>A0A1X1JC20_STROR</name>
<gene>
    <name evidence="1" type="ORF">B7705_04295</name>
</gene>
<dbReference type="Proteomes" id="UP000193064">
    <property type="component" value="Unassembled WGS sequence"/>
</dbReference>